<evidence type="ECO:0000313" key="2">
    <source>
        <dbReference type="EMBL" id="JAH20820.1"/>
    </source>
</evidence>
<keyword evidence="1" id="KW-1133">Transmembrane helix</keyword>
<feature type="transmembrane region" description="Helical" evidence="1">
    <location>
        <begin position="21"/>
        <end position="37"/>
    </location>
</feature>
<reference evidence="2" key="1">
    <citation type="submission" date="2014-11" db="EMBL/GenBank/DDBJ databases">
        <authorList>
            <person name="Amaro Gonzalez C."/>
        </authorList>
    </citation>
    <scope>NUCLEOTIDE SEQUENCE</scope>
</reference>
<sequence length="40" mass="4866">MSKIKCYIYKLIGSKSSQFSFFSYSFLYVWTPNLFIINHY</sequence>
<proteinExistence type="predicted"/>
<name>A0A0E9QX79_ANGAN</name>
<dbReference type="AlphaFoldDB" id="A0A0E9QX79"/>
<keyword evidence="1" id="KW-0472">Membrane</keyword>
<organism evidence="2">
    <name type="scientific">Anguilla anguilla</name>
    <name type="common">European freshwater eel</name>
    <name type="synonym">Muraena anguilla</name>
    <dbReference type="NCBI Taxonomy" id="7936"/>
    <lineage>
        <taxon>Eukaryota</taxon>
        <taxon>Metazoa</taxon>
        <taxon>Chordata</taxon>
        <taxon>Craniata</taxon>
        <taxon>Vertebrata</taxon>
        <taxon>Euteleostomi</taxon>
        <taxon>Actinopterygii</taxon>
        <taxon>Neopterygii</taxon>
        <taxon>Teleostei</taxon>
        <taxon>Anguilliformes</taxon>
        <taxon>Anguillidae</taxon>
        <taxon>Anguilla</taxon>
    </lineage>
</organism>
<accession>A0A0E9QX79</accession>
<dbReference type="EMBL" id="GBXM01087757">
    <property type="protein sequence ID" value="JAH20820.1"/>
    <property type="molecule type" value="Transcribed_RNA"/>
</dbReference>
<protein>
    <submittedName>
        <fullName evidence="2">Uncharacterized protein</fullName>
    </submittedName>
</protein>
<evidence type="ECO:0000256" key="1">
    <source>
        <dbReference type="SAM" id="Phobius"/>
    </source>
</evidence>
<keyword evidence="1" id="KW-0812">Transmembrane</keyword>
<reference evidence="2" key="2">
    <citation type="journal article" date="2015" name="Fish Shellfish Immunol.">
        <title>Early steps in the European eel (Anguilla anguilla)-Vibrio vulnificus interaction in the gills: Role of the RtxA13 toxin.</title>
        <authorList>
            <person name="Callol A."/>
            <person name="Pajuelo D."/>
            <person name="Ebbesson L."/>
            <person name="Teles M."/>
            <person name="MacKenzie S."/>
            <person name="Amaro C."/>
        </authorList>
    </citation>
    <scope>NUCLEOTIDE SEQUENCE</scope>
</reference>